<gene>
    <name evidence="5" type="ORF">F1189_26490</name>
</gene>
<dbReference type="Gene3D" id="3.40.50.12780">
    <property type="entry name" value="N-terminal domain of ligase-like"/>
    <property type="match status" value="1"/>
</dbReference>
<organism evidence="5 6">
    <name type="scientific">Rhodovastum atsumiense</name>
    <dbReference type="NCBI Taxonomy" id="504468"/>
    <lineage>
        <taxon>Bacteria</taxon>
        <taxon>Pseudomonadati</taxon>
        <taxon>Pseudomonadota</taxon>
        <taxon>Alphaproteobacteria</taxon>
        <taxon>Acetobacterales</taxon>
        <taxon>Acetobacteraceae</taxon>
        <taxon>Rhodovastum</taxon>
    </lineage>
</organism>
<dbReference type="InterPro" id="IPR042099">
    <property type="entry name" value="ANL_N_sf"/>
</dbReference>
<comment type="caution">
    <text evidence="5">The sequence shown here is derived from an EMBL/GenBank/DDBJ whole genome shotgun (WGS) entry which is preliminary data.</text>
</comment>
<dbReference type="PROSITE" id="PS00455">
    <property type="entry name" value="AMP_BINDING"/>
    <property type="match status" value="1"/>
</dbReference>
<dbReference type="EMBL" id="VWPK01000063">
    <property type="protein sequence ID" value="KAA5608960.1"/>
    <property type="molecule type" value="Genomic_DNA"/>
</dbReference>
<dbReference type="GO" id="GO:0006631">
    <property type="term" value="P:fatty acid metabolic process"/>
    <property type="evidence" value="ECO:0007669"/>
    <property type="project" value="TreeGrafter"/>
</dbReference>
<evidence type="ECO:0000313" key="5">
    <source>
        <dbReference type="EMBL" id="KAA5608960.1"/>
    </source>
</evidence>
<dbReference type="OrthoDB" id="9803968at2"/>
<dbReference type="InterPro" id="IPR020845">
    <property type="entry name" value="AMP-binding_CS"/>
</dbReference>
<reference evidence="5 6" key="1">
    <citation type="submission" date="2019-09" db="EMBL/GenBank/DDBJ databases">
        <title>Genome sequence of Rhodovastum atsumiense, a diverse member of the Acetobacteraceae family of non-sulfur purple photosynthetic bacteria.</title>
        <authorList>
            <person name="Meyer T."/>
            <person name="Kyndt J."/>
        </authorList>
    </citation>
    <scope>NUCLEOTIDE SEQUENCE [LARGE SCALE GENOMIC DNA]</scope>
    <source>
        <strain evidence="5 6">DSM 21279</strain>
    </source>
</reference>
<dbReference type="InterPro" id="IPR045851">
    <property type="entry name" value="AMP-bd_C_sf"/>
</dbReference>
<dbReference type="Gene3D" id="3.30.300.30">
    <property type="match status" value="1"/>
</dbReference>
<dbReference type="Proteomes" id="UP000325255">
    <property type="component" value="Unassembled WGS sequence"/>
</dbReference>
<keyword evidence="2" id="KW-0436">Ligase</keyword>
<evidence type="ECO:0000256" key="2">
    <source>
        <dbReference type="ARBA" id="ARBA00022598"/>
    </source>
</evidence>
<dbReference type="RefSeq" id="WP_150044541.1">
    <property type="nucleotide sequence ID" value="NZ_OW485601.1"/>
</dbReference>
<accession>A0A5M6IL26</accession>
<evidence type="ECO:0000256" key="1">
    <source>
        <dbReference type="ARBA" id="ARBA00006432"/>
    </source>
</evidence>
<evidence type="ECO:0000313" key="6">
    <source>
        <dbReference type="Proteomes" id="UP000325255"/>
    </source>
</evidence>
<proteinExistence type="inferred from homology"/>
<dbReference type="InterPro" id="IPR025110">
    <property type="entry name" value="AMP-bd_C"/>
</dbReference>
<comment type="similarity">
    <text evidence="1">Belongs to the ATP-dependent AMP-binding enzyme family.</text>
</comment>
<dbReference type="AlphaFoldDB" id="A0A5M6IL26"/>
<evidence type="ECO:0000259" key="3">
    <source>
        <dbReference type="Pfam" id="PF00501"/>
    </source>
</evidence>
<dbReference type="Pfam" id="PF00501">
    <property type="entry name" value="AMP-binding"/>
    <property type="match status" value="1"/>
</dbReference>
<evidence type="ECO:0000259" key="4">
    <source>
        <dbReference type="Pfam" id="PF13193"/>
    </source>
</evidence>
<dbReference type="InterPro" id="IPR000873">
    <property type="entry name" value="AMP-dep_synth/lig_dom"/>
</dbReference>
<feature type="domain" description="AMP-binding enzyme C-terminal" evidence="4">
    <location>
        <begin position="396"/>
        <end position="469"/>
    </location>
</feature>
<dbReference type="Pfam" id="PF13193">
    <property type="entry name" value="AMP-binding_C"/>
    <property type="match status" value="1"/>
</dbReference>
<dbReference type="GO" id="GO:0031956">
    <property type="term" value="F:medium-chain fatty acid-CoA ligase activity"/>
    <property type="evidence" value="ECO:0007669"/>
    <property type="project" value="TreeGrafter"/>
</dbReference>
<dbReference type="PANTHER" id="PTHR43201">
    <property type="entry name" value="ACYL-COA SYNTHETASE"/>
    <property type="match status" value="1"/>
</dbReference>
<sequence>MPAAGSITAPLAGHALRAPDGIAIRWEQDAITWAALDGTVHRLAAFLAGRIPPGRGLAMALPNEPALFLLILAAIRAGREVQILDPAWPAETRRAVLAQLRPGLLVGADGIVLPPRLGFAAVADALDAPRDLTRLPEPAAETPFYVGFTSGTTGMPKGFRRHQLSWLESFRGDDAILPIGPTDGVLALGSLVHSNFLYAFLRAVHAGATITLCRHFAAGAARRLLDAGAASVLYGVPSQLQMVMEAGRQPCAAVRLIYSSGAKFPPERRVALAAQFPRARFCEYYGASETSFIAMTGPEQDAPPESVGRPFPGVRVTIRDHDGTCLPEGATGLVFVESPLCFLGYATEAEATLLRAGAAVSLGDVGRFDAAGFLHIVGRASRMIISSGKNIHPEAIEARLQAHPAVAAAAVLGLADAQRGERLVAVLHCPQAVPARRDLVAGLRAHLPPHEVPQRYLLLPEWSYTPSGKTDFAAIRRRIAAGEGDPLS</sequence>
<keyword evidence="6" id="KW-1185">Reference proteome</keyword>
<name>A0A5M6IL26_9PROT</name>
<feature type="domain" description="AMP-dependent synthetase/ligase" evidence="3">
    <location>
        <begin position="14"/>
        <end position="345"/>
    </location>
</feature>
<dbReference type="PANTHER" id="PTHR43201:SF5">
    <property type="entry name" value="MEDIUM-CHAIN ACYL-COA LIGASE ACSF2, MITOCHONDRIAL"/>
    <property type="match status" value="1"/>
</dbReference>
<dbReference type="SUPFAM" id="SSF56801">
    <property type="entry name" value="Acetyl-CoA synthetase-like"/>
    <property type="match status" value="1"/>
</dbReference>
<protein>
    <submittedName>
        <fullName evidence="5">AMP-binding protein</fullName>
    </submittedName>
</protein>